<accession>A0A0K8VVZ8</accession>
<dbReference type="AlphaFoldDB" id="A0A0K8VVZ8"/>
<reference evidence="2" key="1">
    <citation type="submission" date="2015-06" db="EMBL/GenBank/DDBJ databases">
        <authorList>
            <person name="Hoefler B.C."/>
            <person name="Straight P.D."/>
        </authorList>
    </citation>
    <scope>NUCLEOTIDE SEQUENCE</scope>
</reference>
<organism evidence="2">
    <name type="scientific">Bactrocera latifrons</name>
    <name type="common">Malaysian fruit fly</name>
    <name type="synonym">Chaetodacus latifrons</name>
    <dbReference type="NCBI Taxonomy" id="174628"/>
    <lineage>
        <taxon>Eukaryota</taxon>
        <taxon>Metazoa</taxon>
        <taxon>Ecdysozoa</taxon>
        <taxon>Arthropoda</taxon>
        <taxon>Hexapoda</taxon>
        <taxon>Insecta</taxon>
        <taxon>Pterygota</taxon>
        <taxon>Neoptera</taxon>
        <taxon>Endopterygota</taxon>
        <taxon>Diptera</taxon>
        <taxon>Brachycera</taxon>
        <taxon>Muscomorpha</taxon>
        <taxon>Tephritoidea</taxon>
        <taxon>Tephritidae</taxon>
        <taxon>Bactrocera</taxon>
        <taxon>Bactrocera</taxon>
    </lineage>
</organism>
<feature type="non-terminal residue" evidence="2">
    <location>
        <position position="1"/>
    </location>
</feature>
<sequence>KLKKKKENPVKRNASADSKCKKQQQDNYSNVSSALKLTATLSLHRKGSSQRCLRVCVVVWPLHYRSEKQITITTATALTSLCYSTQAAAALDQLLVNERS</sequence>
<gene>
    <name evidence="2" type="ORF">c0_g1_i1</name>
</gene>
<evidence type="ECO:0000313" key="2">
    <source>
        <dbReference type="EMBL" id="JAI43051.1"/>
    </source>
</evidence>
<name>A0A0K8VVZ8_BACLA</name>
<feature type="region of interest" description="Disordered" evidence="1">
    <location>
        <begin position="1"/>
        <end position="28"/>
    </location>
</feature>
<proteinExistence type="predicted"/>
<evidence type="ECO:0000256" key="1">
    <source>
        <dbReference type="SAM" id="MobiDB-lite"/>
    </source>
</evidence>
<dbReference type="EMBL" id="GDHF01009263">
    <property type="protein sequence ID" value="JAI43051.1"/>
    <property type="molecule type" value="Transcribed_RNA"/>
</dbReference>
<protein>
    <submittedName>
        <fullName evidence="2">Uncharacterized protein</fullName>
    </submittedName>
</protein>